<comment type="caution">
    <text evidence="1">The sequence shown here is derived from an EMBL/GenBank/DDBJ whole genome shotgun (WGS) entry which is preliminary data.</text>
</comment>
<dbReference type="AlphaFoldDB" id="A0A9W9YT35"/>
<evidence type="ECO:0008006" key="3">
    <source>
        <dbReference type="Google" id="ProtNLM"/>
    </source>
</evidence>
<proteinExistence type="predicted"/>
<dbReference type="Proteomes" id="UP001163046">
    <property type="component" value="Unassembled WGS sequence"/>
</dbReference>
<dbReference type="InterPro" id="IPR036047">
    <property type="entry name" value="F-box-like_dom_sf"/>
</dbReference>
<dbReference type="OrthoDB" id="5948245at2759"/>
<keyword evidence="2" id="KW-1185">Reference proteome</keyword>
<dbReference type="EMBL" id="MU827302">
    <property type="protein sequence ID" value="KAJ7365661.1"/>
    <property type="molecule type" value="Genomic_DNA"/>
</dbReference>
<name>A0A9W9YT35_9CNID</name>
<protein>
    <recommendedName>
        <fullName evidence="3">F-box domain-containing protein</fullName>
    </recommendedName>
</protein>
<sequence length="387" mass="44905">MASTLVLNDDCLRKIVSYLDDPSSFYSIAGTCKRFLHVTKSTRNVLHSNLLRSKAEYYIKCYIADIREIYTHTDGYYKYCKLRKLLHDSASLTAAKGILTYAKVMDVWQKNGPVAAKLFTWITNRETGEDSDKIHNTHAASCVTEYQYVTLQLPSCDKNMNLQAETKFQNLVSEWKNENEQETNYSKMIVETIHLLSCRSETELLETLERDTDRFYYLSCDHELKELPRQLLLDLILRTSLEAGNCNPGRTIFLSQFVESSVSFRCLGRKVMKLWGGLHGDIEDFCQWVRLELKFTLPDGQELKLDTGYVDYRVEPPLTTEQLSPVTELLQECINQSMQGEKRIPRIMIMCSQPFISYMSWGFPLLEKLFYKNWLRLNVAMTEALIT</sequence>
<dbReference type="SUPFAM" id="SSF81383">
    <property type="entry name" value="F-box domain"/>
    <property type="match status" value="1"/>
</dbReference>
<gene>
    <name evidence="1" type="ORF">OS493_002373</name>
</gene>
<accession>A0A9W9YT35</accession>
<organism evidence="1 2">
    <name type="scientific">Desmophyllum pertusum</name>
    <dbReference type="NCBI Taxonomy" id="174260"/>
    <lineage>
        <taxon>Eukaryota</taxon>
        <taxon>Metazoa</taxon>
        <taxon>Cnidaria</taxon>
        <taxon>Anthozoa</taxon>
        <taxon>Hexacorallia</taxon>
        <taxon>Scleractinia</taxon>
        <taxon>Caryophylliina</taxon>
        <taxon>Caryophylliidae</taxon>
        <taxon>Desmophyllum</taxon>
    </lineage>
</organism>
<evidence type="ECO:0000313" key="1">
    <source>
        <dbReference type="EMBL" id="KAJ7365661.1"/>
    </source>
</evidence>
<reference evidence="1" key="1">
    <citation type="submission" date="2023-01" db="EMBL/GenBank/DDBJ databases">
        <title>Genome assembly of the deep-sea coral Lophelia pertusa.</title>
        <authorList>
            <person name="Herrera S."/>
            <person name="Cordes E."/>
        </authorList>
    </citation>
    <scope>NUCLEOTIDE SEQUENCE</scope>
    <source>
        <strain evidence="1">USNM1676648</strain>
        <tissue evidence="1">Polyp</tissue>
    </source>
</reference>
<evidence type="ECO:0000313" key="2">
    <source>
        <dbReference type="Proteomes" id="UP001163046"/>
    </source>
</evidence>